<sequence>MNEESTCYCCSNKSFDLCCKKFIIGGEDPVTAEELMRSRYTAHVLGKVRYLIDTVHPKTRYFHSKKDIQKWIEENEWQKLEVIKSEEQMILFKAYFTNAIGKECIHAERSSFEKLSDKWYYVSGEFEE</sequence>
<comment type="caution">
    <text evidence="2">The sequence shown here is derived from an EMBL/GenBank/DDBJ whole genome shotgun (WGS) entry which is preliminary data.</text>
</comment>
<evidence type="ECO:0000259" key="1">
    <source>
        <dbReference type="Pfam" id="PF17775"/>
    </source>
</evidence>
<gene>
    <name evidence="2" type="ORF">C8P70_1196</name>
</gene>
<keyword evidence="3" id="KW-1185">Reference proteome</keyword>
<accession>A0A4R7ES27</accession>
<dbReference type="RefSeq" id="WP_133712960.1">
    <property type="nucleotide sequence ID" value="NZ_SOAG01000019.1"/>
</dbReference>
<dbReference type="SUPFAM" id="SSF54427">
    <property type="entry name" value="NTF2-like"/>
    <property type="match status" value="1"/>
</dbReference>
<protein>
    <submittedName>
        <fullName evidence="2">SEC-C motif-containing protein</fullName>
    </submittedName>
</protein>
<dbReference type="AlphaFoldDB" id="A0A4R7ES27"/>
<dbReference type="OrthoDB" id="21421at2"/>
<evidence type="ECO:0000313" key="2">
    <source>
        <dbReference type="EMBL" id="TDS56570.1"/>
    </source>
</evidence>
<dbReference type="Gene3D" id="3.10.450.50">
    <property type="match status" value="1"/>
</dbReference>
<dbReference type="Pfam" id="PF17775">
    <property type="entry name" value="YchJ_M-like"/>
    <property type="match status" value="1"/>
</dbReference>
<dbReference type="InterPro" id="IPR048469">
    <property type="entry name" value="YchJ-like_M"/>
</dbReference>
<reference evidence="2 3" key="1">
    <citation type="submission" date="2019-03" db="EMBL/GenBank/DDBJ databases">
        <title>Genomic Encyclopedia of Archaeal and Bacterial Type Strains, Phase II (KMG-II): from individual species to whole genera.</title>
        <authorList>
            <person name="Goeker M."/>
        </authorList>
    </citation>
    <scope>NUCLEOTIDE SEQUENCE [LARGE SCALE GENOMIC DNA]</scope>
    <source>
        <strain evidence="2 3">DSM 28213</strain>
    </source>
</reference>
<dbReference type="InterPro" id="IPR032710">
    <property type="entry name" value="NTF2-like_dom_sf"/>
</dbReference>
<proteinExistence type="predicted"/>
<feature type="domain" description="YchJ-like middle NTF2-like" evidence="1">
    <location>
        <begin position="31"/>
        <end position="124"/>
    </location>
</feature>
<evidence type="ECO:0000313" key="3">
    <source>
        <dbReference type="Proteomes" id="UP000295215"/>
    </source>
</evidence>
<organism evidence="2 3">
    <name type="scientific">Myroides indicus</name>
    <dbReference type="NCBI Taxonomy" id="1323422"/>
    <lineage>
        <taxon>Bacteria</taxon>
        <taxon>Pseudomonadati</taxon>
        <taxon>Bacteroidota</taxon>
        <taxon>Flavobacteriia</taxon>
        <taxon>Flavobacteriales</taxon>
        <taxon>Flavobacteriaceae</taxon>
        <taxon>Myroides</taxon>
    </lineage>
</organism>
<name>A0A4R7ES27_9FLAO</name>
<dbReference type="Proteomes" id="UP000295215">
    <property type="component" value="Unassembled WGS sequence"/>
</dbReference>
<dbReference type="EMBL" id="SOAG01000019">
    <property type="protein sequence ID" value="TDS56570.1"/>
    <property type="molecule type" value="Genomic_DNA"/>
</dbReference>